<reference evidence="2 3" key="1">
    <citation type="submission" date="2013-03" db="EMBL/GenBank/DDBJ databases">
        <title>Salinisphaera dokdonensis CL-ES53 Genome Sequencing.</title>
        <authorList>
            <person name="Li C."/>
            <person name="Lai Q."/>
            <person name="Shao Z."/>
        </authorList>
    </citation>
    <scope>NUCLEOTIDE SEQUENCE [LARGE SCALE GENOMIC DNA]</scope>
    <source>
        <strain evidence="2 3">CL-ES53</strain>
    </source>
</reference>
<accession>A0ABV2AXV7</accession>
<feature type="chain" id="PRO_5046986514" evidence="1">
    <location>
        <begin position="20"/>
        <end position="219"/>
    </location>
</feature>
<gene>
    <name evidence="2" type="ORF">SADO_04510</name>
</gene>
<name>A0ABV2AXV7_9GAMM</name>
<dbReference type="Proteomes" id="UP001460888">
    <property type="component" value="Unassembled WGS sequence"/>
</dbReference>
<proteinExistence type="predicted"/>
<evidence type="ECO:0000256" key="1">
    <source>
        <dbReference type="SAM" id="SignalP"/>
    </source>
</evidence>
<keyword evidence="3" id="KW-1185">Reference proteome</keyword>
<feature type="signal peptide" evidence="1">
    <location>
        <begin position="1"/>
        <end position="19"/>
    </location>
</feature>
<dbReference type="EMBL" id="APND01000001">
    <property type="protein sequence ID" value="MES1928491.1"/>
    <property type="molecule type" value="Genomic_DNA"/>
</dbReference>
<comment type="caution">
    <text evidence="2">The sequence shown here is derived from an EMBL/GenBank/DDBJ whole genome shotgun (WGS) entry which is preliminary data.</text>
</comment>
<sequence>MNKVAIAVSATLIPFAATAAPNDQPGAPGYTYVQGDYIPDGDADGTGNDYDGYGVEGSVTITRHVFVNGKYDWLDVDGSSLEANRASVGVGLNDFFDYGGAEGTGIGYYGQVSYERLALDGINGGDEADANGYGADAGLRWMATPRVEINPHIGWVDYGDVEDDVNLGDADGIRYGVRALGHVTDELALTASYSASEVETARRDIGFDNEFRVGARMNF</sequence>
<dbReference type="RefSeq" id="WP_353109596.1">
    <property type="nucleotide sequence ID" value="NZ_APND01000001.1"/>
</dbReference>
<keyword evidence="1" id="KW-0732">Signal</keyword>
<evidence type="ECO:0000313" key="2">
    <source>
        <dbReference type="EMBL" id="MES1928491.1"/>
    </source>
</evidence>
<organism evidence="2 3">
    <name type="scientific">Salinisphaera dokdonensis CL-ES53</name>
    <dbReference type="NCBI Taxonomy" id="1304272"/>
    <lineage>
        <taxon>Bacteria</taxon>
        <taxon>Pseudomonadati</taxon>
        <taxon>Pseudomonadota</taxon>
        <taxon>Gammaproteobacteria</taxon>
        <taxon>Salinisphaerales</taxon>
        <taxon>Salinisphaeraceae</taxon>
        <taxon>Salinisphaera</taxon>
    </lineage>
</organism>
<evidence type="ECO:0000313" key="3">
    <source>
        <dbReference type="Proteomes" id="UP001460888"/>
    </source>
</evidence>
<protein>
    <submittedName>
        <fullName evidence="2">Porin</fullName>
    </submittedName>
</protein>